<dbReference type="PROSITE" id="PS51197">
    <property type="entry name" value="HTH_RRF2_2"/>
    <property type="match status" value="1"/>
</dbReference>
<dbReference type="GO" id="GO:0005829">
    <property type="term" value="C:cytosol"/>
    <property type="evidence" value="ECO:0007669"/>
    <property type="project" value="TreeGrafter"/>
</dbReference>
<name>A0A1M6DTI3_9FLAO</name>
<accession>A0A1M6DTI3</accession>
<evidence type="ECO:0000313" key="2">
    <source>
        <dbReference type="Proteomes" id="UP000184396"/>
    </source>
</evidence>
<evidence type="ECO:0000313" key="1">
    <source>
        <dbReference type="EMBL" id="SHI76495.1"/>
    </source>
</evidence>
<dbReference type="GO" id="GO:0003700">
    <property type="term" value="F:DNA-binding transcription factor activity"/>
    <property type="evidence" value="ECO:0007669"/>
    <property type="project" value="TreeGrafter"/>
</dbReference>
<dbReference type="OrthoDB" id="9808360at2"/>
<dbReference type="eggNOG" id="COG1959">
    <property type="taxonomic scope" value="Bacteria"/>
</dbReference>
<dbReference type="NCBIfam" id="TIGR00738">
    <property type="entry name" value="rrf2_super"/>
    <property type="match status" value="1"/>
</dbReference>
<dbReference type="InterPro" id="IPR036388">
    <property type="entry name" value="WH-like_DNA-bd_sf"/>
</dbReference>
<dbReference type="InterPro" id="IPR036390">
    <property type="entry name" value="WH_DNA-bd_sf"/>
</dbReference>
<dbReference type="PANTHER" id="PTHR33221">
    <property type="entry name" value="WINGED HELIX-TURN-HELIX TRANSCRIPTIONAL REGULATOR, RRF2 FAMILY"/>
    <property type="match status" value="1"/>
</dbReference>
<dbReference type="PANTHER" id="PTHR33221:SF13">
    <property type="entry name" value="TRANSCRIPTIONAL REGULATOR-RELATED"/>
    <property type="match status" value="1"/>
</dbReference>
<dbReference type="AlphaFoldDB" id="A0A1M6DTI3"/>
<dbReference type="STRING" id="1178825.SAMN05216261_1738"/>
<dbReference type="RefSeq" id="WP_019386722.1">
    <property type="nucleotide sequence ID" value="NZ_ALIH01000003.1"/>
</dbReference>
<dbReference type="InterPro" id="IPR000944">
    <property type="entry name" value="Tscrpt_reg_Rrf2"/>
</dbReference>
<dbReference type="Gene3D" id="1.10.10.10">
    <property type="entry name" value="Winged helix-like DNA-binding domain superfamily/Winged helix DNA-binding domain"/>
    <property type="match status" value="1"/>
</dbReference>
<dbReference type="Pfam" id="PF02082">
    <property type="entry name" value="Rrf2"/>
    <property type="match status" value="1"/>
</dbReference>
<keyword evidence="2" id="KW-1185">Reference proteome</keyword>
<gene>
    <name evidence="1" type="ORF">SAMN05216261_1738</name>
</gene>
<dbReference type="EMBL" id="FQYK01000003">
    <property type="protein sequence ID" value="SHI76495.1"/>
    <property type="molecule type" value="Genomic_DNA"/>
</dbReference>
<protein>
    <submittedName>
        <fullName evidence="1">Transcriptional regulator, BadM/Rrf2 family</fullName>
    </submittedName>
</protein>
<dbReference type="SUPFAM" id="SSF46785">
    <property type="entry name" value="Winged helix' DNA-binding domain"/>
    <property type="match status" value="1"/>
</dbReference>
<organism evidence="1 2">
    <name type="scientific">Algibacter luteus</name>
    <dbReference type="NCBI Taxonomy" id="1178825"/>
    <lineage>
        <taxon>Bacteria</taxon>
        <taxon>Pseudomonadati</taxon>
        <taxon>Bacteroidota</taxon>
        <taxon>Flavobacteriia</taxon>
        <taxon>Flavobacteriales</taxon>
        <taxon>Flavobacteriaceae</taxon>
        <taxon>Algibacter</taxon>
    </lineage>
</organism>
<sequence>MISNSSKYAIKALLYLATHSSIDNKIMVKDIAKPINVPKAYIAKLLQQLVRENLISSARGPKGGFYLDEDNLNKTVINIISVIDGEDNLNSCMLSLNECNENKPCPLHYVLSASRNKIIKTLNNKTINELALEVKLGKAFLPL</sequence>
<dbReference type="Proteomes" id="UP000184396">
    <property type="component" value="Unassembled WGS sequence"/>
</dbReference>
<reference evidence="1 2" key="1">
    <citation type="submission" date="2016-11" db="EMBL/GenBank/DDBJ databases">
        <authorList>
            <person name="Jaros S."/>
            <person name="Januszkiewicz K."/>
            <person name="Wedrychowicz H."/>
        </authorList>
    </citation>
    <scope>NUCLEOTIDE SEQUENCE [LARGE SCALE GENOMIC DNA]</scope>
    <source>
        <strain evidence="1 2">CGMCC 1.12213</strain>
    </source>
</reference>
<proteinExistence type="predicted"/>